<gene>
    <name evidence="1" type="ORF">BU16DRAFT_64089</name>
</gene>
<proteinExistence type="predicted"/>
<dbReference type="AlphaFoldDB" id="A0A6A6QPM1"/>
<organism evidence="1 2">
    <name type="scientific">Lophium mytilinum</name>
    <dbReference type="NCBI Taxonomy" id="390894"/>
    <lineage>
        <taxon>Eukaryota</taxon>
        <taxon>Fungi</taxon>
        <taxon>Dikarya</taxon>
        <taxon>Ascomycota</taxon>
        <taxon>Pezizomycotina</taxon>
        <taxon>Dothideomycetes</taxon>
        <taxon>Pleosporomycetidae</taxon>
        <taxon>Mytilinidiales</taxon>
        <taxon>Mytilinidiaceae</taxon>
        <taxon>Lophium</taxon>
    </lineage>
</organism>
<keyword evidence="2" id="KW-1185">Reference proteome</keyword>
<sequence>MDDRCQNMTLSNLLPSTAVCNLILLKITESRYRLFFKMSHTVLRTNFRPRSAASTLLCSILLSMLPARSGSVPQAWAIITSRLGAL</sequence>
<dbReference type="EMBL" id="MU004191">
    <property type="protein sequence ID" value="KAF2494076.1"/>
    <property type="molecule type" value="Genomic_DNA"/>
</dbReference>
<protein>
    <submittedName>
        <fullName evidence="1">Uncharacterized protein</fullName>
    </submittedName>
</protein>
<evidence type="ECO:0000313" key="2">
    <source>
        <dbReference type="Proteomes" id="UP000799750"/>
    </source>
</evidence>
<dbReference type="Proteomes" id="UP000799750">
    <property type="component" value="Unassembled WGS sequence"/>
</dbReference>
<reference evidence="1" key="1">
    <citation type="journal article" date="2020" name="Stud. Mycol.">
        <title>101 Dothideomycetes genomes: a test case for predicting lifestyles and emergence of pathogens.</title>
        <authorList>
            <person name="Haridas S."/>
            <person name="Albert R."/>
            <person name="Binder M."/>
            <person name="Bloem J."/>
            <person name="Labutti K."/>
            <person name="Salamov A."/>
            <person name="Andreopoulos B."/>
            <person name="Baker S."/>
            <person name="Barry K."/>
            <person name="Bills G."/>
            <person name="Bluhm B."/>
            <person name="Cannon C."/>
            <person name="Castanera R."/>
            <person name="Culley D."/>
            <person name="Daum C."/>
            <person name="Ezra D."/>
            <person name="Gonzalez J."/>
            <person name="Henrissat B."/>
            <person name="Kuo A."/>
            <person name="Liang C."/>
            <person name="Lipzen A."/>
            <person name="Lutzoni F."/>
            <person name="Magnuson J."/>
            <person name="Mondo S."/>
            <person name="Nolan M."/>
            <person name="Ohm R."/>
            <person name="Pangilinan J."/>
            <person name="Park H.-J."/>
            <person name="Ramirez L."/>
            <person name="Alfaro M."/>
            <person name="Sun H."/>
            <person name="Tritt A."/>
            <person name="Yoshinaga Y."/>
            <person name="Zwiers L.-H."/>
            <person name="Turgeon B."/>
            <person name="Goodwin S."/>
            <person name="Spatafora J."/>
            <person name="Crous P."/>
            <person name="Grigoriev I."/>
        </authorList>
    </citation>
    <scope>NUCLEOTIDE SEQUENCE</scope>
    <source>
        <strain evidence="1">CBS 269.34</strain>
    </source>
</reference>
<evidence type="ECO:0000313" key="1">
    <source>
        <dbReference type="EMBL" id="KAF2494076.1"/>
    </source>
</evidence>
<accession>A0A6A6QPM1</accession>
<name>A0A6A6QPM1_9PEZI</name>